<reference evidence="1 2" key="1">
    <citation type="submission" date="2018-05" db="EMBL/GenBank/DDBJ databases">
        <title>Genomic Encyclopedia of Type Strains, Phase IV (KMG-IV): sequencing the most valuable type-strain genomes for metagenomic binning, comparative biology and taxonomic classification.</title>
        <authorList>
            <person name="Goeker M."/>
        </authorList>
    </citation>
    <scope>NUCLEOTIDE SEQUENCE [LARGE SCALE GENOMIC DNA]</scope>
    <source>
        <strain evidence="1 2">DSM 24906</strain>
    </source>
</reference>
<evidence type="ECO:0000313" key="2">
    <source>
        <dbReference type="Proteomes" id="UP000245921"/>
    </source>
</evidence>
<accession>A0AA45C647</accession>
<dbReference type="InterPro" id="IPR018490">
    <property type="entry name" value="cNMP-bd_dom_sf"/>
</dbReference>
<name>A0AA45C647_9BACT</name>
<proteinExistence type="predicted"/>
<comment type="caution">
    <text evidence="1">The sequence shown here is derived from an EMBL/GenBank/DDBJ whole genome shotgun (WGS) entry which is preliminary data.</text>
</comment>
<dbReference type="AlphaFoldDB" id="A0AA45C647"/>
<evidence type="ECO:0000313" key="1">
    <source>
        <dbReference type="EMBL" id="PWJ90588.1"/>
    </source>
</evidence>
<protein>
    <submittedName>
        <fullName evidence="1">Uncharacterized protein</fullName>
    </submittedName>
</protein>
<sequence>MNFMNLKSFGSKLNGIYLIKKGIVGGITYYKDKIFLSYVYKQGDFLAIDKFQYEIGIIDYYCFTDVEYEFIEDEELFKRIKEDKEFAKNFYKFLKDYTMEVTAFSREEPEKILYYNLKKIKEYGGILKGIHKDFVNEFKLKPYFDKMIENKKIKLVDQYYCL</sequence>
<dbReference type="EMBL" id="QGGI01000012">
    <property type="protein sequence ID" value="PWJ90588.1"/>
    <property type="molecule type" value="Genomic_DNA"/>
</dbReference>
<organism evidence="1 2">
    <name type="scientific">Oceanotoga teriensis</name>
    <dbReference type="NCBI Taxonomy" id="515440"/>
    <lineage>
        <taxon>Bacteria</taxon>
        <taxon>Thermotogati</taxon>
        <taxon>Thermotogota</taxon>
        <taxon>Thermotogae</taxon>
        <taxon>Petrotogales</taxon>
        <taxon>Petrotogaceae</taxon>
        <taxon>Oceanotoga</taxon>
    </lineage>
</organism>
<dbReference type="Proteomes" id="UP000245921">
    <property type="component" value="Unassembled WGS sequence"/>
</dbReference>
<gene>
    <name evidence="1" type="ORF">C7380_11258</name>
</gene>
<dbReference type="RefSeq" id="WP_109605167.1">
    <property type="nucleotide sequence ID" value="NZ_JAMHJO010000001.1"/>
</dbReference>
<keyword evidence="2" id="KW-1185">Reference proteome</keyword>
<dbReference type="SUPFAM" id="SSF51206">
    <property type="entry name" value="cAMP-binding domain-like"/>
    <property type="match status" value="1"/>
</dbReference>